<accession>A0ABU8G0G5</accession>
<evidence type="ECO:0000256" key="4">
    <source>
        <dbReference type="ARBA" id="ARBA00023224"/>
    </source>
</evidence>
<dbReference type="EMBL" id="JBAWSV010000008">
    <property type="protein sequence ID" value="MEI4831766.1"/>
    <property type="molecule type" value="Genomic_DNA"/>
</dbReference>
<feature type="transmembrane region" description="Helical" evidence="7">
    <location>
        <begin position="15"/>
        <end position="37"/>
    </location>
</feature>
<feature type="domain" description="HAMP" evidence="9">
    <location>
        <begin position="223"/>
        <end position="274"/>
    </location>
</feature>
<dbReference type="RefSeq" id="WP_336483939.1">
    <property type="nucleotide sequence ID" value="NZ_JBAWSV010000008.1"/>
</dbReference>
<dbReference type="SMART" id="SM00283">
    <property type="entry name" value="MA"/>
    <property type="match status" value="1"/>
</dbReference>
<dbReference type="InterPro" id="IPR003660">
    <property type="entry name" value="HAMP_dom"/>
</dbReference>
<comment type="caution">
    <text evidence="10">The sequence shown here is derived from an EMBL/GenBank/DDBJ whole genome shotgun (WGS) entry which is preliminary data.</text>
</comment>
<dbReference type="Pfam" id="PF00015">
    <property type="entry name" value="MCPsignal"/>
    <property type="match status" value="1"/>
</dbReference>
<dbReference type="SUPFAM" id="SSF58104">
    <property type="entry name" value="Methyl-accepting chemotaxis protein (MCP) signaling domain"/>
    <property type="match status" value="1"/>
</dbReference>
<dbReference type="InterPro" id="IPR004090">
    <property type="entry name" value="Chemotax_Me-accpt_rcpt"/>
</dbReference>
<dbReference type="Gene3D" id="6.10.340.10">
    <property type="match status" value="1"/>
</dbReference>
<evidence type="ECO:0000256" key="2">
    <source>
        <dbReference type="ARBA" id="ARBA00022475"/>
    </source>
</evidence>
<proteinExistence type="inferred from homology"/>
<dbReference type="PANTHER" id="PTHR32089">
    <property type="entry name" value="METHYL-ACCEPTING CHEMOTAXIS PROTEIN MCPB"/>
    <property type="match status" value="1"/>
</dbReference>
<gene>
    <name evidence="10" type="ORF">WAX78_20270</name>
</gene>
<keyword evidence="7" id="KW-1133">Transmembrane helix</keyword>
<name>A0ABU8G0G5_9BACI</name>
<keyword evidence="11" id="KW-1185">Reference proteome</keyword>
<protein>
    <submittedName>
        <fullName evidence="10">Methyl-accepting chemotaxis protein</fullName>
    </submittedName>
</protein>
<keyword evidence="3 7" id="KW-0472">Membrane</keyword>
<comment type="subcellular location">
    <subcellularLocation>
        <location evidence="1">Cell membrane</location>
    </subcellularLocation>
</comment>
<evidence type="ECO:0000256" key="1">
    <source>
        <dbReference type="ARBA" id="ARBA00004236"/>
    </source>
</evidence>
<evidence type="ECO:0000256" key="6">
    <source>
        <dbReference type="PROSITE-ProRule" id="PRU00284"/>
    </source>
</evidence>
<keyword evidence="7" id="KW-0812">Transmembrane</keyword>
<reference evidence="10 11" key="1">
    <citation type="submission" date="2024-01" db="EMBL/GenBank/DDBJ databases">
        <title>Seven novel Bacillus-like species.</title>
        <authorList>
            <person name="Liu G."/>
        </authorList>
    </citation>
    <scope>NUCLEOTIDE SEQUENCE [LARGE SCALE GENOMIC DNA]</scope>
    <source>
        <strain evidence="10 11">FJAT-53711</strain>
    </source>
</reference>
<dbReference type="PROSITE" id="PS50111">
    <property type="entry name" value="CHEMOTAXIS_TRANSDUC_2"/>
    <property type="match status" value="1"/>
</dbReference>
<dbReference type="Pfam" id="PF00672">
    <property type="entry name" value="HAMP"/>
    <property type="match status" value="1"/>
</dbReference>
<evidence type="ECO:0000259" key="9">
    <source>
        <dbReference type="PROSITE" id="PS50885"/>
    </source>
</evidence>
<dbReference type="InterPro" id="IPR004089">
    <property type="entry name" value="MCPsignal_dom"/>
</dbReference>
<dbReference type="Gene3D" id="1.10.287.950">
    <property type="entry name" value="Methyl-accepting chemotaxis protein"/>
    <property type="match status" value="1"/>
</dbReference>
<feature type="transmembrane region" description="Helical" evidence="7">
    <location>
        <begin position="199"/>
        <end position="221"/>
    </location>
</feature>
<evidence type="ECO:0000256" key="3">
    <source>
        <dbReference type="ARBA" id="ARBA00023136"/>
    </source>
</evidence>
<evidence type="ECO:0000256" key="7">
    <source>
        <dbReference type="SAM" id="Phobius"/>
    </source>
</evidence>
<dbReference type="PANTHER" id="PTHR32089:SF114">
    <property type="entry name" value="METHYL-ACCEPTING CHEMOTAXIS PROTEIN MCPB"/>
    <property type="match status" value="1"/>
</dbReference>
<dbReference type="SMART" id="SM00304">
    <property type="entry name" value="HAMP"/>
    <property type="match status" value="1"/>
</dbReference>
<comment type="similarity">
    <text evidence="5">Belongs to the methyl-accepting chemotaxis (MCP) protein family.</text>
</comment>
<evidence type="ECO:0000313" key="11">
    <source>
        <dbReference type="Proteomes" id="UP001367922"/>
    </source>
</evidence>
<organism evidence="10 11">
    <name type="scientific">Bacillus yunxiaonensis</name>
    <dbReference type="NCBI Taxonomy" id="3127665"/>
    <lineage>
        <taxon>Bacteria</taxon>
        <taxon>Bacillati</taxon>
        <taxon>Bacillota</taxon>
        <taxon>Bacilli</taxon>
        <taxon>Bacillales</taxon>
        <taxon>Bacillaceae</taxon>
        <taxon>Bacillus</taxon>
    </lineage>
</organism>
<evidence type="ECO:0000313" key="10">
    <source>
        <dbReference type="EMBL" id="MEI4831766.1"/>
    </source>
</evidence>
<feature type="domain" description="Methyl-accepting transducer" evidence="8">
    <location>
        <begin position="293"/>
        <end position="529"/>
    </location>
</feature>
<dbReference type="CDD" id="cd11386">
    <property type="entry name" value="MCP_signal"/>
    <property type="match status" value="1"/>
</dbReference>
<dbReference type="Proteomes" id="UP001367922">
    <property type="component" value="Unassembled WGS sequence"/>
</dbReference>
<sequence>MKKYLSKLSFLQKNVLLTILVILMLIGSMSVLNFNIFQNSMLSIYEKHSVDTGDMVVHKLDTGLIEDLAKDPTTQRVKKETLTQQLGDVSKELKTIGHLYVTGVKTNNKGEVQVVGMTTELSKATKLQAGDYAKQPSYWMETYEKVMSTKKPQVSAVYEDDVGTWVTILEPIIGEGQKIVAIVGVDVDASIIASTKQKFIIQSLIFISIFLIIATLVQFFIVRSSLAPLKELREGLRKVGDGDLSIQLRERSDDIGVINTYFNNTIEKFRKIIEKVKETSEQVSASSQELSASTEENSRAVQEIASSIGGLNEGAHSQQTSVQQCLEIVNEMGNKMQGITEVAGHVAEAAEGMENHSAKGNKAIEQIIQQMNLIQKAVQDLSFIIYSLENRSKQISDIVTVITGISNQTNLLALNASIEAARAGESGKGFAVVAEEVRKLAEQTETSAKDISKLISETQTETEQAVVSMQKGSQEVESGISLVQNSGVFFAEILQSAQSVTKQVKEVSGTSSLISQNSKDIVHLVNDLSNIAKTYVESTNHVEEGMKEQEMSVQEVAELASCLNVLAYELRELIGEFKS</sequence>
<dbReference type="PRINTS" id="PR00260">
    <property type="entry name" value="CHEMTRNSDUCR"/>
</dbReference>
<dbReference type="PROSITE" id="PS50885">
    <property type="entry name" value="HAMP"/>
    <property type="match status" value="1"/>
</dbReference>
<dbReference type="CDD" id="cd06225">
    <property type="entry name" value="HAMP"/>
    <property type="match status" value="1"/>
</dbReference>
<keyword evidence="2" id="KW-1003">Cell membrane</keyword>
<keyword evidence="4 6" id="KW-0807">Transducer</keyword>
<evidence type="ECO:0000256" key="5">
    <source>
        <dbReference type="ARBA" id="ARBA00029447"/>
    </source>
</evidence>
<evidence type="ECO:0000259" key="8">
    <source>
        <dbReference type="PROSITE" id="PS50111"/>
    </source>
</evidence>